<dbReference type="Pfam" id="PF21645">
    <property type="entry name" value="FakA-like_M"/>
    <property type="match status" value="1"/>
</dbReference>
<dbReference type="RefSeq" id="WP_344631065.1">
    <property type="nucleotide sequence ID" value="NZ_BAAATJ010000009.1"/>
</dbReference>
<feature type="domain" description="DhaL" evidence="2">
    <location>
        <begin position="8"/>
        <end position="213"/>
    </location>
</feature>
<dbReference type="Proteomes" id="UP001500058">
    <property type="component" value="Unassembled WGS sequence"/>
</dbReference>
<dbReference type="Gene3D" id="1.25.40.340">
    <property type="match status" value="1"/>
</dbReference>
<evidence type="ECO:0000313" key="3">
    <source>
        <dbReference type="EMBL" id="GAA2398203.1"/>
    </source>
</evidence>
<dbReference type="PANTHER" id="PTHR33434:SF4">
    <property type="entry name" value="PHOSPHATASE PROTEIN"/>
    <property type="match status" value="1"/>
</dbReference>
<reference evidence="4" key="1">
    <citation type="journal article" date="2019" name="Int. J. Syst. Evol. Microbiol.">
        <title>The Global Catalogue of Microorganisms (GCM) 10K type strain sequencing project: providing services to taxonomists for standard genome sequencing and annotation.</title>
        <authorList>
            <consortium name="The Broad Institute Genomics Platform"/>
            <consortium name="The Broad Institute Genome Sequencing Center for Infectious Disease"/>
            <person name="Wu L."/>
            <person name="Ma J."/>
        </authorList>
    </citation>
    <scope>NUCLEOTIDE SEQUENCE [LARGE SCALE GENOMIC DNA]</scope>
    <source>
        <strain evidence="4">JCM 6921</strain>
    </source>
</reference>
<dbReference type="PROSITE" id="PS51480">
    <property type="entry name" value="DHAL"/>
    <property type="match status" value="1"/>
</dbReference>
<dbReference type="InterPro" id="IPR048394">
    <property type="entry name" value="FakA-like_M"/>
</dbReference>
<dbReference type="SUPFAM" id="SSF101473">
    <property type="entry name" value="DhaL-like"/>
    <property type="match status" value="1"/>
</dbReference>
<dbReference type="EMBL" id="BAAATJ010000009">
    <property type="protein sequence ID" value="GAA2398203.1"/>
    <property type="molecule type" value="Genomic_DNA"/>
</dbReference>
<dbReference type="PANTHER" id="PTHR33434">
    <property type="entry name" value="DEGV DOMAIN-CONTAINING PROTEIN DR_1986-RELATED"/>
    <property type="match status" value="1"/>
</dbReference>
<keyword evidence="4" id="KW-1185">Reference proteome</keyword>
<evidence type="ECO:0000313" key="4">
    <source>
        <dbReference type="Proteomes" id="UP001500058"/>
    </source>
</evidence>
<name>A0ABP5VAU5_9ACTN</name>
<accession>A0ABP5VAU5</accession>
<dbReference type="InterPro" id="IPR033470">
    <property type="entry name" value="FakA-like_C"/>
</dbReference>
<proteinExistence type="predicted"/>
<dbReference type="InterPro" id="IPR004007">
    <property type="entry name" value="DhaL_dom"/>
</dbReference>
<feature type="region of interest" description="Disordered" evidence="1">
    <location>
        <begin position="220"/>
        <end position="258"/>
    </location>
</feature>
<dbReference type="Pfam" id="PF13684">
    <property type="entry name" value="FakA-like_C"/>
    <property type="match status" value="1"/>
</dbReference>
<dbReference type="InterPro" id="IPR050270">
    <property type="entry name" value="DegV_domain_contain"/>
</dbReference>
<dbReference type="InterPro" id="IPR019986">
    <property type="entry name" value="YloV-like"/>
</dbReference>
<organism evidence="3 4">
    <name type="scientific">Streptomyces glaucosporus</name>
    <dbReference type="NCBI Taxonomy" id="284044"/>
    <lineage>
        <taxon>Bacteria</taxon>
        <taxon>Bacillati</taxon>
        <taxon>Actinomycetota</taxon>
        <taxon>Actinomycetes</taxon>
        <taxon>Kitasatosporales</taxon>
        <taxon>Streptomycetaceae</taxon>
        <taxon>Streptomyces</taxon>
    </lineage>
</organism>
<comment type="caution">
    <text evidence="3">The sequence shown here is derived from an EMBL/GenBank/DDBJ whole genome shotgun (WGS) entry which is preliminary data.</text>
</comment>
<sequence length="565" mass="57373">MPHPLDAAAVRNWCAQALDALGRDRETIDAINVYPVADADTGTNLYLTVESAARAVEEVCAGEPTPAQAVRAMAHGALVGARGNSGTILAQLLRGMAEEIGAREGGRAAGDAESAGDAGNDAELLRRALRREAAVARAAVAHPVEGTVLTEAEAAAGAARHAAGDCAAVARAAWTAARTALEGTPGQLPALARAGVVDAGGYGLVTVLGALVGALSGERPPGPGAGRADRCAALPPRPAEGPAEGPAEEEAGDAARHGAEDGPAYEVVYLLEADDDAVAALRARLDALGDSLVVVGGDGLWNVHVHVDDAGAAVEAGIEAGRPFRVRITHFGTQTGRPAHRTADRAAPRAVVAVVPGDGLAELCARAGATVVTVRPGEKPASGELAQALRRTGSGEVVLLPNDPELRHTAAAAAEQVRSEGLRVAIVPTRSPVQGIAALAVHEPGRRFDEDVVAMTSAAGATRYGELSVAERQAWTTAGICQAGDVLGLIEGDVALIGAEPGEVAVAVLDRMLAAGGELVTLVVGADAPEGLAERLEEHVRRTHLAVDTLVYRGRQNGPLLIGVE</sequence>
<gene>
    <name evidence="3" type="ORF">GCM10010420_25420</name>
</gene>
<protein>
    <submittedName>
        <fullName evidence="3">DAK2 domain-containing protein</fullName>
    </submittedName>
</protein>
<evidence type="ECO:0000259" key="2">
    <source>
        <dbReference type="PROSITE" id="PS51480"/>
    </source>
</evidence>
<dbReference type="Pfam" id="PF02734">
    <property type="entry name" value="Dak2"/>
    <property type="match status" value="1"/>
</dbReference>
<dbReference type="SMART" id="SM01120">
    <property type="entry name" value="Dak2"/>
    <property type="match status" value="1"/>
</dbReference>
<dbReference type="SMART" id="SM01121">
    <property type="entry name" value="Dak1_2"/>
    <property type="match status" value="1"/>
</dbReference>
<dbReference type="InterPro" id="IPR036117">
    <property type="entry name" value="DhaL_dom_sf"/>
</dbReference>
<evidence type="ECO:0000256" key="1">
    <source>
        <dbReference type="SAM" id="MobiDB-lite"/>
    </source>
</evidence>
<dbReference type="NCBIfam" id="TIGR03599">
    <property type="entry name" value="YloV"/>
    <property type="match status" value="1"/>
</dbReference>